<evidence type="ECO:0000259" key="4">
    <source>
        <dbReference type="PROSITE" id="PS50118"/>
    </source>
</evidence>
<dbReference type="PANTHER" id="PTHR48112">
    <property type="entry name" value="HIGH MOBILITY GROUP PROTEIN DSP1"/>
    <property type="match status" value="1"/>
</dbReference>
<dbReference type="GO" id="GO:0005634">
    <property type="term" value="C:nucleus"/>
    <property type="evidence" value="ECO:0007669"/>
    <property type="project" value="UniProtKB-UniRule"/>
</dbReference>
<dbReference type="InterPro" id="IPR009071">
    <property type="entry name" value="HMG_box_dom"/>
</dbReference>
<proteinExistence type="predicted"/>
<dbReference type="SUPFAM" id="SSF47095">
    <property type="entry name" value="HMG-box"/>
    <property type="match status" value="1"/>
</dbReference>
<evidence type="ECO:0000256" key="3">
    <source>
        <dbReference type="SAM" id="MobiDB-lite"/>
    </source>
</evidence>
<dbReference type="PROSITE" id="PS50118">
    <property type="entry name" value="HMG_BOX_2"/>
    <property type="match status" value="1"/>
</dbReference>
<organism evidence="5">
    <name type="scientific">Ditylum brightwellii</name>
    <dbReference type="NCBI Taxonomy" id="49249"/>
    <lineage>
        <taxon>Eukaryota</taxon>
        <taxon>Sar</taxon>
        <taxon>Stramenopiles</taxon>
        <taxon>Ochrophyta</taxon>
        <taxon>Bacillariophyta</taxon>
        <taxon>Mediophyceae</taxon>
        <taxon>Lithodesmiophycidae</taxon>
        <taxon>Lithodesmiales</taxon>
        <taxon>Lithodesmiaceae</taxon>
        <taxon>Ditylum</taxon>
    </lineage>
</organism>
<evidence type="ECO:0000313" key="5">
    <source>
        <dbReference type="EMBL" id="CAE4645080.1"/>
    </source>
</evidence>
<feature type="compositionally biased region" description="Basic and acidic residues" evidence="3">
    <location>
        <begin position="254"/>
        <end position="277"/>
    </location>
</feature>
<gene>
    <name evidence="5" type="ORF">DBRI00130_LOCUS34926</name>
</gene>
<reference evidence="5" key="1">
    <citation type="submission" date="2021-01" db="EMBL/GenBank/DDBJ databases">
        <authorList>
            <person name="Corre E."/>
            <person name="Pelletier E."/>
            <person name="Niang G."/>
            <person name="Scheremetjew M."/>
            <person name="Finn R."/>
            <person name="Kale V."/>
            <person name="Holt S."/>
            <person name="Cochrane G."/>
            <person name="Meng A."/>
            <person name="Brown T."/>
            <person name="Cohen L."/>
        </authorList>
    </citation>
    <scope>NUCLEOTIDE SEQUENCE</scope>
    <source>
        <strain evidence="5">GSO104</strain>
    </source>
</reference>
<dbReference type="EMBL" id="HBNS01045103">
    <property type="protein sequence ID" value="CAE4645080.1"/>
    <property type="molecule type" value="Transcribed_RNA"/>
</dbReference>
<feature type="region of interest" description="Disordered" evidence="3">
    <location>
        <begin position="254"/>
        <end position="279"/>
    </location>
</feature>
<keyword evidence="2" id="KW-0539">Nucleus</keyword>
<name>A0A7S4SH20_9STRA</name>
<dbReference type="CDD" id="cd00084">
    <property type="entry name" value="HMG-box_SF"/>
    <property type="match status" value="1"/>
</dbReference>
<sequence>MDTFQNCVSSQGNGNGIRGVTIPFSHGSSHEQSHHSEDRRTISPFHPNHVHNFSNGFHKGAGRIMPYQMVHSGQLPHQHYSIESYPQPSALTSNKVAPNSYANTVTPAFATVHNGIGATVTGGTNTYAKGAKKKKRRKKEKGAPKRPLSAYNIFFREERKKILEGTPGDSVREGCGENGEKKSPYCAYKETIKTSPTRQSRKRPHGKISFEHLAKTIGARWRELDPEQLAYYKAVAGEETQKYAKLVKEYDGKVKRTKHQKEEDAKKRAEPKEKEEVVTAPSDFQKNGATNETKIKVNCQEFSRDASFVNKNSANDAFGTIYGKSMDFDMQLNTGERCIFDACNDLIENDSVDPFVTTFEKLTTVALPVGFCNDIPFLNF</sequence>
<feature type="compositionally biased region" description="Basic residues" evidence="3">
    <location>
        <begin position="130"/>
        <end position="140"/>
    </location>
</feature>
<feature type="DNA-binding region" description="HMG box" evidence="2">
    <location>
        <begin position="144"/>
        <end position="251"/>
    </location>
</feature>
<feature type="domain" description="HMG box" evidence="4">
    <location>
        <begin position="144"/>
        <end position="251"/>
    </location>
</feature>
<dbReference type="Gene3D" id="1.10.30.10">
    <property type="entry name" value="High mobility group box domain"/>
    <property type="match status" value="1"/>
</dbReference>
<dbReference type="PANTHER" id="PTHR48112:SF15">
    <property type="entry name" value="HMG BOX DOMAIN-CONTAINING PROTEIN"/>
    <property type="match status" value="1"/>
</dbReference>
<protein>
    <recommendedName>
        <fullName evidence="4">HMG box domain-containing protein</fullName>
    </recommendedName>
</protein>
<dbReference type="SMART" id="SM00398">
    <property type="entry name" value="HMG"/>
    <property type="match status" value="1"/>
</dbReference>
<dbReference type="AlphaFoldDB" id="A0A7S4SH20"/>
<dbReference type="InterPro" id="IPR050342">
    <property type="entry name" value="HMGB"/>
</dbReference>
<feature type="region of interest" description="Disordered" evidence="3">
    <location>
        <begin position="127"/>
        <end position="147"/>
    </location>
</feature>
<keyword evidence="1 2" id="KW-0238">DNA-binding</keyword>
<accession>A0A7S4SH20</accession>
<evidence type="ECO:0000256" key="1">
    <source>
        <dbReference type="ARBA" id="ARBA00023125"/>
    </source>
</evidence>
<dbReference type="GO" id="GO:0003677">
    <property type="term" value="F:DNA binding"/>
    <property type="evidence" value="ECO:0007669"/>
    <property type="project" value="UniProtKB-UniRule"/>
</dbReference>
<dbReference type="InterPro" id="IPR036910">
    <property type="entry name" value="HMG_box_dom_sf"/>
</dbReference>
<evidence type="ECO:0000256" key="2">
    <source>
        <dbReference type="PROSITE-ProRule" id="PRU00267"/>
    </source>
</evidence>